<protein>
    <submittedName>
        <fullName evidence="2">Uncharacterized protein</fullName>
    </submittedName>
</protein>
<dbReference type="RefSeq" id="WP_173501018.1">
    <property type="nucleotide sequence ID" value="NZ_JABSOD010000007.1"/>
</dbReference>
<feature type="transmembrane region" description="Helical" evidence="1">
    <location>
        <begin position="140"/>
        <end position="158"/>
    </location>
</feature>
<feature type="transmembrane region" description="Helical" evidence="1">
    <location>
        <begin position="12"/>
        <end position="31"/>
    </location>
</feature>
<dbReference type="EMBL" id="JABSOD010000007">
    <property type="protein sequence ID" value="NRQ42776.1"/>
    <property type="molecule type" value="Genomic_DNA"/>
</dbReference>
<comment type="caution">
    <text evidence="2">The sequence shown here is derived from an EMBL/GenBank/DDBJ whole genome shotgun (WGS) entry which is preliminary data.</text>
</comment>
<feature type="transmembrane region" description="Helical" evidence="1">
    <location>
        <begin position="72"/>
        <end position="90"/>
    </location>
</feature>
<dbReference type="Proteomes" id="UP000523161">
    <property type="component" value="Unassembled WGS sequence"/>
</dbReference>
<sequence length="173" mass="19974">MNWSEIDAVLFSLDKIIFIAYFVLLILVMLFQRKVSSFVITLVVLSVANGAMTSLSPMLYQFSSQPGMAYKFTWYASFALIDMLAVFLLYKFHYLLKQSVSFVANLTGMFFVMLATLQTFRFIDRFIFDAEVFQQIYRYGIPSLNIVQVSVVVISLIYEFKLSQRYLKAGSMV</sequence>
<proteinExistence type="predicted"/>
<accession>A0A7Y5AQN4</accession>
<reference evidence="2 3" key="1">
    <citation type="submission" date="2020-06" db="EMBL/GenBank/DDBJ databases">
        <title>Rheinheimera sp. nov., a marine bacterium isolated from coastal.</title>
        <authorList>
            <person name="Yu Q."/>
            <person name="Qi Y."/>
            <person name="Pu J."/>
        </authorList>
    </citation>
    <scope>NUCLEOTIDE SEQUENCE [LARGE SCALE GENOMIC DNA]</scope>
    <source>
        <strain evidence="2 3">YQF-2</strain>
    </source>
</reference>
<dbReference type="AlphaFoldDB" id="A0A7Y5AQN4"/>
<name>A0A7Y5AQN4_9GAMM</name>
<feature type="transmembrane region" description="Helical" evidence="1">
    <location>
        <begin position="38"/>
        <end position="60"/>
    </location>
</feature>
<feature type="transmembrane region" description="Helical" evidence="1">
    <location>
        <begin position="102"/>
        <end position="120"/>
    </location>
</feature>
<gene>
    <name evidence="2" type="ORF">HRH59_09460</name>
</gene>
<organism evidence="2 3">
    <name type="scientific">Rheinheimera lutimaris</name>
    <dbReference type="NCBI Taxonomy" id="2740584"/>
    <lineage>
        <taxon>Bacteria</taxon>
        <taxon>Pseudomonadati</taxon>
        <taxon>Pseudomonadota</taxon>
        <taxon>Gammaproteobacteria</taxon>
        <taxon>Chromatiales</taxon>
        <taxon>Chromatiaceae</taxon>
        <taxon>Rheinheimera</taxon>
    </lineage>
</organism>
<keyword evidence="3" id="KW-1185">Reference proteome</keyword>
<evidence type="ECO:0000256" key="1">
    <source>
        <dbReference type="SAM" id="Phobius"/>
    </source>
</evidence>
<keyword evidence="1" id="KW-1133">Transmembrane helix</keyword>
<keyword evidence="1" id="KW-0472">Membrane</keyword>
<evidence type="ECO:0000313" key="2">
    <source>
        <dbReference type="EMBL" id="NRQ42776.1"/>
    </source>
</evidence>
<evidence type="ECO:0000313" key="3">
    <source>
        <dbReference type="Proteomes" id="UP000523161"/>
    </source>
</evidence>
<keyword evidence="1" id="KW-0812">Transmembrane</keyword>